<evidence type="ECO:0000259" key="3">
    <source>
        <dbReference type="PROSITE" id="PS50835"/>
    </source>
</evidence>
<dbReference type="PANTHER" id="PTHR45080:SF8">
    <property type="entry name" value="IG-LIKE DOMAIN-CONTAINING PROTEIN"/>
    <property type="match status" value="1"/>
</dbReference>
<dbReference type="SMART" id="SM00409">
    <property type="entry name" value="IG"/>
    <property type="match status" value="2"/>
</dbReference>
<comment type="caution">
    <text evidence="4">The sequence shown here is derived from an EMBL/GenBank/DDBJ whole genome shotgun (WGS) entry which is preliminary data.</text>
</comment>
<feature type="domain" description="Ig-like" evidence="3">
    <location>
        <begin position="29"/>
        <end position="115"/>
    </location>
</feature>
<reference evidence="4" key="1">
    <citation type="submission" date="2021-03" db="EMBL/GenBank/DDBJ databases">
        <authorList>
            <person name="Bekaert M."/>
        </authorList>
    </citation>
    <scope>NUCLEOTIDE SEQUENCE</scope>
</reference>
<dbReference type="Gene3D" id="2.60.40.10">
    <property type="entry name" value="Immunoglobulins"/>
    <property type="match status" value="3"/>
</dbReference>
<proteinExistence type="predicted"/>
<feature type="domain" description="Ig-like" evidence="3">
    <location>
        <begin position="219"/>
        <end position="265"/>
    </location>
</feature>
<feature type="domain" description="Ig-like" evidence="3">
    <location>
        <begin position="119"/>
        <end position="213"/>
    </location>
</feature>
<dbReference type="InterPro" id="IPR003598">
    <property type="entry name" value="Ig_sub2"/>
</dbReference>
<dbReference type="PROSITE" id="PS50835">
    <property type="entry name" value="IG_LIKE"/>
    <property type="match status" value="3"/>
</dbReference>
<dbReference type="InterPro" id="IPR050958">
    <property type="entry name" value="Cell_Adh-Cytoskel_Orgn"/>
</dbReference>
<dbReference type="InterPro" id="IPR003599">
    <property type="entry name" value="Ig_sub"/>
</dbReference>
<evidence type="ECO:0000256" key="1">
    <source>
        <dbReference type="ARBA" id="ARBA00022729"/>
    </source>
</evidence>
<keyword evidence="4" id="KW-0575">Peroxidase</keyword>
<dbReference type="SMART" id="SM00408">
    <property type="entry name" value="IGc2"/>
    <property type="match status" value="2"/>
</dbReference>
<dbReference type="EMBL" id="CAJPWZ010003242">
    <property type="protein sequence ID" value="CAG2254372.1"/>
    <property type="molecule type" value="Genomic_DNA"/>
</dbReference>
<dbReference type="PANTHER" id="PTHR45080">
    <property type="entry name" value="CONTACTIN 5"/>
    <property type="match status" value="1"/>
</dbReference>
<evidence type="ECO:0000313" key="4">
    <source>
        <dbReference type="EMBL" id="CAG2254372.1"/>
    </source>
</evidence>
<dbReference type="EC" id="1.11.1.7" evidence="4"/>
<accession>A0A8S3VDW0</accession>
<name>A0A8S3VDW0_MYTED</name>
<sequence>MCIGKKVRVVLLQFSSASVGVRGINQTHPSLILDSATSSDSGTYVCIASNIAGTQQSEEITFVVYGGESGTSGGTLSNPSLIIDFATLSDGGHYTCSGTNVAGTSNGPQIKLKVTGGKPIVTVDSSNETVEYGSNVTLHCNVISSPTHTEVYWQKSSNGTITSLFDGLPGVLGVTLENPSLTIEYITREDIGIYTCFAKIPKVGSSNDTIDIDLIAGAPKITVDKLNYTAHDGKSVQLLCSIHSNPQHNTVVWERNVTMEQLQRS</sequence>
<dbReference type="GO" id="GO:0140825">
    <property type="term" value="F:lactoperoxidase activity"/>
    <property type="evidence" value="ECO:0007669"/>
    <property type="project" value="UniProtKB-EC"/>
</dbReference>
<dbReference type="InterPro" id="IPR013783">
    <property type="entry name" value="Ig-like_fold"/>
</dbReference>
<protein>
    <submittedName>
        <fullName evidence="4">PXDN</fullName>
        <ecNumber evidence="4">1.11.1.7</ecNumber>
    </submittedName>
</protein>
<dbReference type="InterPro" id="IPR036179">
    <property type="entry name" value="Ig-like_dom_sf"/>
</dbReference>
<keyword evidence="4" id="KW-0560">Oxidoreductase</keyword>
<dbReference type="GO" id="GO:0005886">
    <property type="term" value="C:plasma membrane"/>
    <property type="evidence" value="ECO:0007669"/>
    <property type="project" value="TreeGrafter"/>
</dbReference>
<dbReference type="Proteomes" id="UP000683360">
    <property type="component" value="Unassembled WGS sequence"/>
</dbReference>
<keyword evidence="2" id="KW-1015">Disulfide bond</keyword>
<evidence type="ECO:0000256" key="2">
    <source>
        <dbReference type="ARBA" id="ARBA00023157"/>
    </source>
</evidence>
<dbReference type="SUPFAM" id="SSF48726">
    <property type="entry name" value="Immunoglobulin"/>
    <property type="match status" value="4"/>
</dbReference>
<gene>
    <name evidence="4" type="ORF">MEDL_65858</name>
</gene>
<dbReference type="OrthoDB" id="6150053at2759"/>
<keyword evidence="1" id="KW-0732">Signal</keyword>
<keyword evidence="5" id="KW-1185">Reference proteome</keyword>
<dbReference type="AlphaFoldDB" id="A0A8S3VDW0"/>
<organism evidence="4 5">
    <name type="scientific">Mytilus edulis</name>
    <name type="common">Blue mussel</name>
    <dbReference type="NCBI Taxonomy" id="6550"/>
    <lineage>
        <taxon>Eukaryota</taxon>
        <taxon>Metazoa</taxon>
        <taxon>Spiralia</taxon>
        <taxon>Lophotrochozoa</taxon>
        <taxon>Mollusca</taxon>
        <taxon>Bivalvia</taxon>
        <taxon>Autobranchia</taxon>
        <taxon>Pteriomorphia</taxon>
        <taxon>Mytilida</taxon>
        <taxon>Mytiloidea</taxon>
        <taxon>Mytilidae</taxon>
        <taxon>Mytilinae</taxon>
        <taxon>Mytilus</taxon>
    </lineage>
</organism>
<dbReference type="GO" id="GO:0007156">
    <property type="term" value="P:homophilic cell adhesion via plasma membrane adhesion molecules"/>
    <property type="evidence" value="ECO:0007669"/>
    <property type="project" value="TreeGrafter"/>
</dbReference>
<dbReference type="InterPro" id="IPR007110">
    <property type="entry name" value="Ig-like_dom"/>
</dbReference>
<evidence type="ECO:0000313" key="5">
    <source>
        <dbReference type="Proteomes" id="UP000683360"/>
    </source>
</evidence>
<dbReference type="Pfam" id="PF13927">
    <property type="entry name" value="Ig_3"/>
    <property type="match status" value="1"/>
</dbReference>